<proteinExistence type="predicted"/>
<protein>
    <submittedName>
        <fullName evidence="1">Uncharacterized protein</fullName>
    </submittedName>
</protein>
<evidence type="ECO:0000313" key="1">
    <source>
        <dbReference type="EMBL" id="CAA0317074.1"/>
    </source>
</evidence>
<dbReference type="ExpressionAtlas" id="A0A5S9WSL8">
    <property type="expression patterns" value="baseline and differential"/>
</dbReference>
<name>A0A5S9WSL8_ARATH</name>
<accession>A0A5S9WSL8</accession>
<organism evidence="1 2">
    <name type="scientific">Arabidopsis thaliana</name>
    <name type="common">Mouse-ear cress</name>
    <dbReference type="NCBI Taxonomy" id="3702"/>
    <lineage>
        <taxon>Eukaryota</taxon>
        <taxon>Viridiplantae</taxon>
        <taxon>Streptophyta</taxon>
        <taxon>Embryophyta</taxon>
        <taxon>Tracheophyta</taxon>
        <taxon>Spermatophyta</taxon>
        <taxon>Magnoliopsida</taxon>
        <taxon>eudicotyledons</taxon>
        <taxon>Gunneridae</taxon>
        <taxon>Pentapetalae</taxon>
        <taxon>rosids</taxon>
        <taxon>malvids</taxon>
        <taxon>Brassicales</taxon>
        <taxon>Brassicaceae</taxon>
        <taxon>Camelineae</taxon>
        <taxon>Arabidopsis</taxon>
    </lineage>
</organism>
<dbReference type="EMBL" id="CACSHJ010000087">
    <property type="protein sequence ID" value="CAA0317074.1"/>
    <property type="molecule type" value="Genomic_DNA"/>
</dbReference>
<gene>
    <name evidence="1" type="ORF">C24_LOCUS5444</name>
</gene>
<sequence>MEIKGCRHDVKRFLLKRMWTKYLVEYEAEFGAAFVHDVFEDALRQRAKIAPVTVRICWTPSYGGIYQSTVDEIAANVSATSSWCSVR</sequence>
<evidence type="ECO:0000313" key="2">
    <source>
        <dbReference type="Proteomes" id="UP000434276"/>
    </source>
</evidence>
<dbReference type="AlphaFoldDB" id="A0A5S9WSL8"/>
<dbReference type="Proteomes" id="UP000434276">
    <property type="component" value="Unassembled WGS sequence"/>
</dbReference>
<reference evidence="1 2" key="1">
    <citation type="submission" date="2019-12" db="EMBL/GenBank/DDBJ databases">
        <authorList>
            <person name="Jiao W.-B."/>
            <person name="Schneeberger K."/>
        </authorList>
    </citation>
    <scope>NUCLEOTIDE SEQUENCE [LARGE SCALE GENOMIC DNA]</scope>
    <source>
        <strain evidence="2">cv. C24</strain>
    </source>
</reference>